<dbReference type="Gene3D" id="1.10.390.10">
    <property type="entry name" value="Neutral Protease Domain 2"/>
    <property type="match status" value="1"/>
</dbReference>
<dbReference type="Gene3D" id="3.30.2010.30">
    <property type="match status" value="1"/>
</dbReference>
<keyword evidence="13" id="KW-0732">Signal</keyword>
<evidence type="ECO:0000256" key="5">
    <source>
        <dbReference type="ARBA" id="ARBA00012564"/>
    </source>
</evidence>
<comment type="cofactor">
    <cofactor evidence="2">
        <name>Zn(2+)</name>
        <dbReference type="ChEBI" id="CHEBI:29105"/>
    </cofactor>
</comment>
<dbReference type="InterPro" id="IPR042097">
    <property type="entry name" value="Aminopeptidase_N-like_N_sf"/>
</dbReference>
<evidence type="ECO:0000256" key="4">
    <source>
        <dbReference type="ARBA" id="ARBA00010136"/>
    </source>
</evidence>
<evidence type="ECO:0000313" key="16">
    <source>
        <dbReference type="Proteomes" id="UP001528411"/>
    </source>
</evidence>
<accession>A0ABT5FCB1</accession>
<keyword evidence="7" id="KW-0963">Cytoplasm</keyword>
<keyword evidence="11" id="KW-0862">Zinc</keyword>
<evidence type="ECO:0000256" key="11">
    <source>
        <dbReference type="ARBA" id="ARBA00022833"/>
    </source>
</evidence>
<evidence type="ECO:0000256" key="13">
    <source>
        <dbReference type="SAM" id="SignalP"/>
    </source>
</evidence>
<keyword evidence="10" id="KW-0378">Hydrolase</keyword>
<dbReference type="EMBL" id="JAQOMS010000002">
    <property type="protein sequence ID" value="MDC2889163.1"/>
    <property type="molecule type" value="Genomic_DNA"/>
</dbReference>
<dbReference type="InterPro" id="IPR027268">
    <property type="entry name" value="Peptidase_M4/M1_CTD_sf"/>
</dbReference>
<comment type="caution">
    <text evidence="15">The sequence shown here is derived from an EMBL/GenBank/DDBJ whole genome shotgun (WGS) entry which is preliminary data.</text>
</comment>
<protein>
    <recommendedName>
        <fullName evidence="6">Aminopeptidase N</fullName>
        <ecNumber evidence="5">3.4.11.2</ecNumber>
    </recommendedName>
</protein>
<comment type="subcellular location">
    <subcellularLocation>
        <location evidence="3">Cytoplasm</location>
    </subcellularLocation>
</comment>
<dbReference type="InterPro" id="IPR034015">
    <property type="entry name" value="M1_LTA4H"/>
</dbReference>
<organism evidence="15 16">
    <name type="scientific">Psychrosphaera algicola</name>
    <dbReference type="NCBI Taxonomy" id="3023714"/>
    <lineage>
        <taxon>Bacteria</taxon>
        <taxon>Pseudomonadati</taxon>
        <taxon>Pseudomonadota</taxon>
        <taxon>Gammaproteobacteria</taxon>
        <taxon>Alteromonadales</taxon>
        <taxon>Pseudoalteromonadaceae</taxon>
        <taxon>Psychrosphaera</taxon>
    </lineage>
</organism>
<dbReference type="PRINTS" id="PR00756">
    <property type="entry name" value="ALADIPTASE"/>
</dbReference>
<dbReference type="Pfam" id="PF01433">
    <property type="entry name" value="Peptidase_M1"/>
    <property type="match status" value="1"/>
</dbReference>
<dbReference type="InterPro" id="IPR038502">
    <property type="entry name" value="M1_LTA-4_hydro/amino_C_sf"/>
</dbReference>
<dbReference type="InterPro" id="IPR001930">
    <property type="entry name" value="Peptidase_M1"/>
</dbReference>
<keyword evidence="9" id="KW-0479">Metal-binding</keyword>
<comment type="catalytic activity">
    <reaction evidence="1">
        <text>Release of an N-terminal amino acid, Xaa-|-Yaa- from a peptide, amide or arylamide. Xaa is preferably Ala, but may be most amino acids including Pro (slow action). When a terminal hydrophobic residue is followed by a prolyl residue, the two may be released as an intact Xaa-Pro dipeptide.</text>
        <dbReference type="EC" id="3.4.11.2"/>
    </reaction>
</comment>
<dbReference type="Proteomes" id="UP001528411">
    <property type="component" value="Unassembled WGS sequence"/>
</dbReference>
<dbReference type="SUPFAM" id="SSF48371">
    <property type="entry name" value="ARM repeat"/>
    <property type="match status" value="1"/>
</dbReference>
<dbReference type="InterPro" id="IPR016024">
    <property type="entry name" value="ARM-type_fold"/>
</dbReference>
<dbReference type="InterPro" id="IPR049980">
    <property type="entry name" value="LTA4H_cat"/>
</dbReference>
<reference evidence="15 16" key="1">
    <citation type="submission" date="2023-01" db="EMBL/GenBank/DDBJ databases">
        <title>Psychrosphaera sp. nov., isolated from marine algae.</title>
        <authorList>
            <person name="Bayburt H."/>
            <person name="Choi B.J."/>
            <person name="Kim J.M."/>
            <person name="Choi D.G."/>
            <person name="Jeon C.O."/>
        </authorList>
    </citation>
    <scope>NUCLEOTIDE SEQUENCE [LARGE SCALE GENOMIC DNA]</scope>
    <source>
        <strain evidence="15 16">G1-22</strain>
    </source>
</reference>
<evidence type="ECO:0000256" key="8">
    <source>
        <dbReference type="ARBA" id="ARBA00022670"/>
    </source>
</evidence>
<evidence type="ECO:0000259" key="14">
    <source>
        <dbReference type="SMART" id="SM01263"/>
    </source>
</evidence>
<sequence length="608" mass="68375">MINTFKLFAATILLVCSLSGFAQTSDPHSFANFDQVNVSHIDLNLNVDFNKKQLTGSATLSLKWLDKTTNSLVLDTRDLTIKSINSGGKTLAYKLHKADPNLGSALVIDIANGTDKVTIAYSTSPNASGLQWLSPEQTTEKKHPFLFSQAQAIHARSFIPLQDSPTVRVTYAATITTPKELVAVMSANNDASAPRNGVYHFKMPQAIPSYLIAIAVGDLQFQAIGKDTGVYAEPSVLASAVNEFSDTQAMLDITEKMYGAYPWERYDLLILPSSFPFGGMENPRLSFITPTVIAGDKSLVSLIAHELAHSWSGNTVTNSSWRDLWLNEGFTTYLTYRIMEVIYGTSRFDMEALLGYQDLQADLAVLQKDDQRLTIDLTGRDPDDVFSNIPYEKGALFIREIEQQVGRANFDEFLMAYFEHFKFQSIDTETFLAYIQKHLITPYHLDLDRIKQWIYTPGLPKNHPIPKSDAFTIVDQNRMSWLNGNVKATQLDVKEWTVHQWLHFLNNLPDQLSAAQLVELDSAFKLTQSTNNEIAHSWLVLVVKNDYQPAFERLETYLISIGRNKLVKPLYRELAKTSKGKKFGKRVFNIAKPGYHPLTVKANEGFFN</sequence>
<evidence type="ECO:0000256" key="6">
    <source>
        <dbReference type="ARBA" id="ARBA00015611"/>
    </source>
</evidence>
<evidence type="ECO:0000313" key="15">
    <source>
        <dbReference type="EMBL" id="MDC2889163.1"/>
    </source>
</evidence>
<name>A0ABT5FCB1_9GAMM</name>
<evidence type="ECO:0000256" key="3">
    <source>
        <dbReference type="ARBA" id="ARBA00004496"/>
    </source>
</evidence>
<feature type="signal peptide" evidence="13">
    <location>
        <begin position="1"/>
        <end position="22"/>
    </location>
</feature>
<dbReference type="Pfam" id="PF09127">
    <property type="entry name" value="Leuk-A4-hydro_C"/>
    <property type="match status" value="1"/>
</dbReference>
<dbReference type="PANTHER" id="PTHR45726">
    <property type="entry name" value="LEUKOTRIENE A-4 HYDROLASE"/>
    <property type="match status" value="1"/>
</dbReference>
<proteinExistence type="inferred from homology"/>
<keyword evidence="16" id="KW-1185">Reference proteome</keyword>
<evidence type="ECO:0000256" key="1">
    <source>
        <dbReference type="ARBA" id="ARBA00000098"/>
    </source>
</evidence>
<evidence type="ECO:0000256" key="9">
    <source>
        <dbReference type="ARBA" id="ARBA00022723"/>
    </source>
</evidence>
<dbReference type="RefSeq" id="WP_272180658.1">
    <property type="nucleotide sequence ID" value="NZ_JAQOMS010000002.1"/>
</dbReference>
<keyword evidence="12" id="KW-0482">Metalloprotease</keyword>
<dbReference type="SUPFAM" id="SSF55486">
    <property type="entry name" value="Metalloproteases ('zincins'), catalytic domain"/>
    <property type="match status" value="1"/>
</dbReference>
<dbReference type="EC" id="3.4.11.2" evidence="5"/>
<dbReference type="Gene3D" id="2.60.40.1730">
    <property type="entry name" value="tricorn interacting facor f3 domain"/>
    <property type="match status" value="1"/>
</dbReference>
<comment type="similarity">
    <text evidence="4">Belongs to the peptidase M1 family.</text>
</comment>
<dbReference type="Gene3D" id="1.25.40.320">
    <property type="entry name" value="Peptidase M1, leukotriene A4 hydrolase/aminopeptidase C-terminal domain"/>
    <property type="match status" value="1"/>
</dbReference>
<evidence type="ECO:0000256" key="12">
    <source>
        <dbReference type="ARBA" id="ARBA00023049"/>
    </source>
</evidence>
<dbReference type="SMART" id="SM01263">
    <property type="entry name" value="Leuk-A4-hydro_C"/>
    <property type="match status" value="1"/>
</dbReference>
<dbReference type="CDD" id="cd09599">
    <property type="entry name" value="M1_LTA4H"/>
    <property type="match status" value="1"/>
</dbReference>
<dbReference type="SUPFAM" id="SSF63737">
    <property type="entry name" value="Leukotriene A4 hydrolase N-terminal domain"/>
    <property type="match status" value="1"/>
</dbReference>
<evidence type="ECO:0000256" key="10">
    <source>
        <dbReference type="ARBA" id="ARBA00022801"/>
    </source>
</evidence>
<dbReference type="PANTHER" id="PTHR45726:SF3">
    <property type="entry name" value="LEUKOTRIENE A-4 HYDROLASE"/>
    <property type="match status" value="1"/>
</dbReference>
<evidence type="ECO:0000256" key="2">
    <source>
        <dbReference type="ARBA" id="ARBA00001947"/>
    </source>
</evidence>
<feature type="domain" description="Peptidase M1 leukotriene A4 hydrolase/aminopeptidase C-terminal" evidence="14">
    <location>
        <begin position="468"/>
        <end position="607"/>
    </location>
</feature>
<evidence type="ECO:0000256" key="7">
    <source>
        <dbReference type="ARBA" id="ARBA00022490"/>
    </source>
</evidence>
<feature type="chain" id="PRO_5045407351" description="Aminopeptidase N" evidence="13">
    <location>
        <begin position="23"/>
        <end position="608"/>
    </location>
</feature>
<dbReference type="InterPro" id="IPR014782">
    <property type="entry name" value="Peptidase_M1_dom"/>
</dbReference>
<dbReference type="InterPro" id="IPR015211">
    <property type="entry name" value="Peptidase_M1_C"/>
</dbReference>
<dbReference type="InterPro" id="IPR045357">
    <property type="entry name" value="Aminopeptidase_N-like_N"/>
</dbReference>
<gene>
    <name evidence="15" type="ORF">PN838_10805</name>
</gene>
<dbReference type="Pfam" id="PF17900">
    <property type="entry name" value="Peptidase_M1_N"/>
    <property type="match status" value="1"/>
</dbReference>
<keyword evidence="8" id="KW-0645">Protease</keyword>